<organism evidence="10">
    <name type="scientific">Ictalurus punctatus</name>
    <name type="common">Channel catfish</name>
    <name type="synonym">Silurus punctatus</name>
    <dbReference type="NCBI Taxonomy" id="7998"/>
    <lineage>
        <taxon>Eukaryota</taxon>
        <taxon>Metazoa</taxon>
        <taxon>Chordata</taxon>
        <taxon>Craniata</taxon>
        <taxon>Vertebrata</taxon>
        <taxon>Euteleostomi</taxon>
        <taxon>Actinopterygii</taxon>
        <taxon>Neopterygii</taxon>
        <taxon>Teleostei</taxon>
        <taxon>Ostariophysi</taxon>
        <taxon>Siluriformes</taxon>
        <taxon>Ictaluridae</taxon>
        <taxon>Ictalurus</taxon>
    </lineage>
</organism>
<dbReference type="AlphaFoldDB" id="W5UBS7"/>
<keyword evidence="6" id="KW-0325">Glycoprotein</keyword>
<evidence type="ECO:0000313" key="10">
    <source>
        <dbReference type="EMBL" id="AHH39039.1"/>
    </source>
</evidence>
<dbReference type="Pfam" id="PF05478">
    <property type="entry name" value="Prominin"/>
    <property type="match status" value="1"/>
</dbReference>
<comment type="subcellular location">
    <subcellularLocation>
        <location evidence="1">Cell projection</location>
        <location evidence="1">Microvillus membrane</location>
        <topology evidence="1">Multi-pass membrane protein</topology>
    </subcellularLocation>
</comment>
<dbReference type="GO" id="GO:0016324">
    <property type="term" value="C:apical plasma membrane"/>
    <property type="evidence" value="ECO:0007669"/>
    <property type="project" value="TreeGrafter"/>
</dbReference>
<name>W5UBS7_ICTPU</name>
<keyword evidence="7" id="KW-0175">Coiled coil</keyword>
<feature type="transmembrane region" description="Helical" evidence="8">
    <location>
        <begin position="762"/>
        <end position="782"/>
    </location>
</feature>
<evidence type="ECO:0000256" key="7">
    <source>
        <dbReference type="SAM" id="Coils"/>
    </source>
</evidence>
<accession>W5UBS7</accession>
<dbReference type="KEGG" id="ipu:108263179"/>
<keyword evidence="11" id="KW-1185">Reference proteome</keyword>
<sequence>MGTSTSLILGVVNLLLFLRTCVSTQHCPAGIIPPELDSPESWSVHKPPFDTGFMSSIVHSFLSSVQPNPFPKDLFIQILNTKNITGTTTLNEVLRYEVGFLVCVAIGILYIVLMPLIGLCFACCRCCGNCGGYMYQKQTSSINCRRRSFYWVTFLITLLIFAGNICMFLSNNHTHESVRSAPGEFNTTLKNLQSYISNIPKQIDQVLSESFVVVDNVTYNIKEIGPLLGRDIQGGIEGAMMPALDSAAVMAQVVQNTSVLLYTLNTTQKELNLLQSNLTGVKSRINKTLHSQGCNQCVFLQSELDKLSLGTSINLSSLSKLQSAVDQAEKTDLNTQIQKGKDFFESIPDRVADATTDSVKQVEQDLQTIKNQVSQVTSDIPLQQLTEFSNSLSTVQEETKNYTPTIDLAEKLRWIIAIILCCLILLVVMCNVLGLMLGPSGLVPKNDPTDRSSTANCGGLFLMAGVGFSFLFSWIFMIIVLILFLVGGNMYTLICVPWKTQQLFQIIDTPGVIPGFQLSQSLGLKTNLTITNVYNDCQMNKSLWNTLHLEDIINLNDYLNVSKYTGHVQEVLQSSNITLPSIVLLNSETKKQLSSFSATASSVNVSSIMQKVTIPTNFSYLADQLDALVKKQTNDTIKAELQNEAKDLRFIQTQINSTIKPQLMDLASQIEFFSDIMSHINGTVEIVLEKVNSAQDVLNNTAQTVKSKLTEFVDCQIGVFTTLAEWANQTITEKVGRCGPVAVTVNTVENLVCSQLVDSLNAFWFSLGWCMVFLIPSIIFSVKLAKFYRRMKYKDEYLDNIMMNPFPRVNQKPY</sequence>
<evidence type="ECO:0000256" key="5">
    <source>
        <dbReference type="ARBA" id="ARBA00023136"/>
    </source>
</evidence>
<evidence type="ECO:0000256" key="1">
    <source>
        <dbReference type="ARBA" id="ARBA00004475"/>
    </source>
</evidence>
<dbReference type="Proteomes" id="UP000221080">
    <property type="component" value="Chromosome 3"/>
</dbReference>
<feature type="transmembrane region" description="Helical" evidence="8">
    <location>
        <begin position="459"/>
        <end position="486"/>
    </location>
</feature>
<feature type="transmembrane region" description="Helical" evidence="8">
    <location>
        <begin position="98"/>
        <end position="128"/>
    </location>
</feature>
<dbReference type="GO" id="GO:0071914">
    <property type="term" value="C:prominosome"/>
    <property type="evidence" value="ECO:0007669"/>
    <property type="project" value="TreeGrafter"/>
</dbReference>
<keyword evidence="9" id="KW-0732">Signal</keyword>
<evidence type="ECO:0000256" key="9">
    <source>
        <dbReference type="SAM" id="SignalP"/>
    </source>
</evidence>
<dbReference type="OMA" id="SLWNTLH"/>
<dbReference type="RefSeq" id="XP_017319204.1">
    <property type="nucleotide sequence ID" value="XM_017463715.3"/>
</dbReference>
<proteinExistence type="evidence at transcript level"/>
<comment type="similarity">
    <text evidence="2">Belongs to the prominin family.</text>
</comment>
<dbReference type="GO" id="GO:0009986">
    <property type="term" value="C:cell surface"/>
    <property type="evidence" value="ECO:0007669"/>
    <property type="project" value="TreeGrafter"/>
</dbReference>
<protein>
    <submittedName>
        <fullName evidence="10">Prominin-1-A</fullName>
    </submittedName>
    <submittedName>
        <fullName evidence="12">Prominin-2</fullName>
    </submittedName>
</protein>
<dbReference type="GO" id="GO:0005929">
    <property type="term" value="C:cilium"/>
    <property type="evidence" value="ECO:0007669"/>
    <property type="project" value="TreeGrafter"/>
</dbReference>
<dbReference type="InterPro" id="IPR008795">
    <property type="entry name" value="Prominin"/>
</dbReference>
<dbReference type="GO" id="GO:0031528">
    <property type="term" value="C:microvillus membrane"/>
    <property type="evidence" value="ECO:0007669"/>
    <property type="project" value="UniProtKB-SubCell"/>
</dbReference>
<dbReference type="PANTHER" id="PTHR22730:SF4">
    <property type="entry name" value="PROMININ-1-A-LIKE"/>
    <property type="match status" value="1"/>
</dbReference>
<feature type="signal peptide" evidence="9">
    <location>
        <begin position="1"/>
        <end position="23"/>
    </location>
</feature>
<gene>
    <name evidence="10" type="primary">prom1a</name>
    <name evidence="12" type="synonym">prom2</name>
</gene>
<dbReference type="PANTHER" id="PTHR22730">
    <property type="entry name" value="PROMININ PROM PROTEIN"/>
    <property type="match status" value="1"/>
</dbReference>
<evidence type="ECO:0000256" key="3">
    <source>
        <dbReference type="ARBA" id="ARBA00022692"/>
    </source>
</evidence>
<dbReference type="EMBL" id="JT410396">
    <property type="protein sequence ID" value="AHH39039.1"/>
    <property type="molecule type" value="mRNA"/>
</dbReference>
<reference evidence="10" key="1">
    <citation type="journal article" date="2012" name="BMC Genomics">
        <title>Efficient assembly and annotation of the transcriptome of catfish by RNA-Seq analysis of a doubled haploid homozygote.</title>
        <authorList>
            <person name="Liu S."/>
            <person name="Zhang Y."/>
            <person name="Zhou Z."/>
            <person name="Waldbieser G."/>
            <person name="Sun F."/>
            <person name="Lu J."/>
            <person name="Zhang J."/>
            <person name="Jiang Y."/>
            <person name="Zhang H."/>
            <person name="Wang X."/>
            <person name="Rajendran K.V."/>
            <person name="Khoo L."/>
            <person name="Kucuktas H."/>
            <person name="Peatman E."/>
            <person name="Liu Z."/>
        </authorList>
    </citation>
    <scope>NUCLEOTIDE SEQUENCE</scope>
    <source>
        <tissue evidence="10">Mixed</tissue>
    </source>
</reference>
<feature type="chain" id="PRO_5013540296" evidence="9">
    <location>
        <begin position="24"/>
        <end position="814"/>
    </location>
</feature>
<reference evidence="12" key="3">
    <citation type="submission" date="2025-04" db="UniProtKB">
        <authorList>
            <consortium name="RefSeq"/>
        </authorList>
    </citation>
    <scope>IDENTIFICATION</scope>
    <source>
        <tissue evidence="12">Blood</tissue>
    </source>
</reference>
<dbReference type="GeneID" id="108263179"/>
<dbReference type="OrthoDB" id="6229420at2759"/>
<keyword evidence="5 8" id="KW-0472">Membrane</keyword>
<evidence type="ECO:0000256" key="4">
    <source>
        <dbReference type="ARBA" id="ARBA00022989"/>
    </source>
</evidence>
<dbReference type="GeneTree" id="ENSGT00530000063586"/>
<keyword evidence="3 8" id="KW-0812">Transmembrane</keyword>
<dbReference type="GO" id="GO:0015485">
    <property type="term" value="F:cholesterol binding"/>
    <property type="evidence" value="ECO:0007669"/>
    <property type="project" value="TreeGrafter"/>
</dbReference>
<feature type="coiled-coil region" evidence="7">
    <location>
        <begin position="352"/>
        <end position="379"/>
    </location>
</feature>
<keyword evidence="4 8" id="KW-1133">Transmembrane helix</keyword>
<evidence type="ECO:0000256" key="2">
    <source>
        <dbReference type="ARBA" id="ARBA00006058"/>
    </source>
</evidence>
<feature type="transmembrane region" description="Helical" evidence="8">
    <location>
        <begin position="149"/>
        <end position="170"/>
    </location>
</feature>
<reference evidence="11" key="2">
    <citation type="journal article" date="2016" name="Nat. Commun.">
        <title>The channel catfish genome sequence provides insights into the evolution of scale formation in teleosts.</title>
        <authorList>
            <person name="Liu Z."/>
            <person name="Liu S."/>
            <person name="Yao J."/>
            <person name="Bao L."/>
            <person name="Zhang J."/>
            <person name="Li Y."/>
            <person name="Jiang C."/>
            <person name="Sun L."/>
            <person name="Wang R."/>
            <person name="Zhang Y."/>
            <person name="Zhou T."/>
            <person name="Zeng Q."/>
            <person name="Fu Q."/>
            <person name="Gao S."/>
            <person name="Li N."/>
            <person name="Koren S."/>
            <person name="Jiang Y."/>
            <person name="Zimin A."/>
            <person name="Xu P."/>
            <person name="Phillippy A.M."/>
            <person name="Geng X."/>
            <person name="Song L."/>
            <person name="Sun F."/>
            <person name="Li C."/>
            <person name="Wang X."/>
            <person name="Chen A."/>
            <person name="Jin Y."/>
            <person name="Yuan Z."/>
            <person name="Yang Y."/>
            <person name="Tan S."/>
            <person name="Peatman E."/>
            <person name="Lu J."/>
            <person name="Qin Z."/>
            <person name="Dunham R."/>
            <person name="Li Z."/>
            <person name="Sonstegard T."/>
            <person name="Feng J."/>
            <person name="Danzmann R.G."/>
            <person name="Schroeder S."/>
            <person name="Scheffler B."/>
            <person name="Duke M.V."/>
            <person name="Ballard L."/>
            <person name="Kucuktas H."/>
            <person name="Kaltenboeck L."/>
            <person name="Liu H."/>
            <person name="Armbruster J."/>
            <person name="Xie Y."/>
            <person name="Kirby M.L."/>
            <person name="Tian Y."/>
            <person name="Flanagan M.E."/>
            <person name="Mu W."/>
            <person name="Waldbieser G.C."/>
        </authorList>
    </citation>
    <scope>NUCLEOTIDE SEQUENCE [LARGE SCALE GENOMIC DNA]</scope>
    <source>
        <strain evidence="11">SDA103</strain>
    </source>
</reference>
<evidence type="ECO:0000256" key="8">
    <source>
        <dbReference type="SAM" id="Phobius"/>
    </source>
</evidence>
<feature type="transmembrane region" description="Helical" evidence="8">
    <location>
        <begin position="414"/>
        <end position="438"/>
    </location>
</feature>
<dbReference type="GO" id="GO:0007507">
    <property type="term" value="P:heart development"/>
    <property type="evidence" value="ECO:0007669"/>
    <property type="project" value="Ensembl"/>
</dbReference>
<dbReference type="CTD" id="150696"/>
<evidence type="ECO:0000313" key="12">
    <source>
        <dbReference type="RefSeq" id="XP_017319204.1"/>
    </source>
</evidence>
<evidence type="ECO:0000313" key="11">
    <source>
        <dbReference type="Proteomes" id="UP000221080"/>
    </source>
</evidence>
<evidence type="ECO:0000256" key="6">
    <source>
        <dbReference type="ARBA" id="ARBA00023180"/>
    </source>
</evidence>